<dbReference type="AlphaFoldDB" id="A0A223KQF6"/>
<dbReference type="InterPro" id="IPR011330">
    <property type="entry name" value="Glyco_hydro/deAcase_b/a-brl"/>
</dbReference>
<dbReference type="STRING" id="1314751.GCA_001591425_03226"/>
<reference evidence="4 5" key="1">
    <citation type="submission" date="2016-12" db="EMBL/GenBank/DDBJ databases">
        <title>The whole genome sequencing and assembly of Bacillus cohnii DSM 6307T strain.</title>
        <authorList>
            <person name="Lee Y.-J."/>
            <person name="Yi H."/>
            <person name="Bahn Y.-S."/>
            <person name="Kim J.F."/>
            <person name="Lee D.-W."/>
        </authorList>
    </citation>
    <scope>NUCLEOTIDE SEQUENCE [LARGE SCALE GENOMIC DNA]</scope>
    <source>
        <strain evidence="4 5">DSM 6307</strain>
    </source>
</reference>
<keyword evidence="2" id="KW-0378">Hydrolase</keyword>
<dbReference type="GO" id="GO:0005975">
    <property type="term" value="P:carbohydrate metabolic process"/>
    <property type="evidence" value="ECO:0007669"/>
    <property type="project" value="InterPro"/>
</dbReference>
<keyword evidence="5" id="KW-1185">Reference proteome</keyword>
<dbReference type="PROSITE" id="PS51677">
    <property type="entry name" value="NODB"/>
    <property type="match status" value="1"/>
</dbReference>
<dbReference type="Gene3D" id="3.20.20.370">
    <property type="entry name" value="Glycoside hydrolase/deacetylase"/>
    <property type="match status" value="1"/>
</dbReference>
<dbReference type="EMBL" id="CP018866">
    <property type="protein sequence ID" value="AST91699.1"/>
    <property type="molecule type" value="Genomic_DNA"/>
</dbReference>
<dbReference type="Proteomes" id="UP000215224">
    <property type="component" value="Chromosome"/>
</dbReference>
<evidence type="ECO:0000256" key="1">
    <source>
        <dbReference type="ARBA" id="ARBA00022723"/>
    </source>
</evidence>
<dbReference type="CDD" id="cd10917">
    <property type="entry name" value="CE4_NodB_like_6s_7s"/>
    <property type="match status" value="1"/>
</dbReference>
<protein>
    <submittedName>
        <fullName evidence="4">Chitooligosaccharide deacetylase</fullName>
    </submittedName>
</protein>
<dbReference type="PANTHER" id="PTHR10587">
    <property type="entry name" value="GLYCOSYL TRANSFERASE-RELATED"/>
    <property type="match status" value="1"/>
</dbReference>
<dbReference type="InterPro" id="IPR002509">
    <property type="entry name" value="NODB_dom"/>
</dbReference>
<feature type="domain" description="NodB homology" evidence="3">
    <location>
        <begin position="44"/>
        <end position="227"/>
    </location>
</feature>
<dbReference type="SUPFAM" id="SSF88713">
    <property type="entry name" value="Glycoside hydrolase/deacetylase"/>
    <property type="match status" value="1"/>
</dbReference>
<evidence type="ECO:0000256" key="2">
    <source>
        <dbReference type="ARBA" id="ARBA00022801"/>
    </source>
</evidence>
<evidence type="ECO:0000259" key="3">
    <source>
        <dbReference type="PROSITE" id="PS51677"/>
    </source>
</evidence>
<dbReference type="PANTHER" id="PTHR10587:SF133">
    <property type="entry name" value="CHITIN DEACETYLASE 1-RELATED"/>
    <property type="match status" value="1"/>
</dbReference>
<dbReference type="Pfam" id="PF01522">
    <property type="entry name" value="Polysacc_deac_1"/>
    <property type="match status" value="1"/>
</dbReference>
<accession>A0A223KQF6</accession>
<gene>
    <name evidence="4" type="ORF">BC6307_10610</name>
</gene>
<dbReference type="GO" id="GO:0016020">
    <property type="term" value="C:membrane"/>
    <property type="evidence" value="ECO:0007669"/>
    <property type="project" value="TreeGrafter"/>
</dbReference>
<organism evidence="4 5">
    <name type="scientific">Sutcliffiella cohnii</name>
    <dbReference type="NCBI Taxonomy" id="33932"/>
    <lineage>
        <taxon>Bacteria</taxon>
        <taxon>Bacillati</taxon>
        <taxon>Bacillota</taxon>
        <taxon>Bacilli</taxon>
        <taxon>Bacillales</taxon>
        <taxon>Bacillaceae</taxon>
        <taxon>Sutcliffiella</taxon>
    </lineage>
</organism>
<dbReference type="KEGG" id="bcoh:BC6307_10610"/>
<keyword evidence="1" id="KW-0479">Metal-binding</keyword>
<proteinExistence type="predicted"/>
<name>A0A223KQF6_9BACI</name>
<dbReference type="InterPro" id="IPR050248">
    <property type="entry name" value="Polysacc_deacetylase_ArnD"/>
</dbReference>
<sequence>MIQGFFILFVGLVYSTNSARASVAYPLQAKYSNTMLYKAHTNQKVIALTFDDGPDTRFTPLILDVLNKYDVKATFFLLGTRVHTYPDIVKQIYSKGHAIGNHTYWHPKLTDTDVKSMIWEIEKNEQEIYSVICIKPELFRAPYGAINEDQVRQLEKMGYRGIGWSVDSQDWKSLPANVVKQKVLDSIHPGAIVLMHSAGHWTQDLTGTVKALDELIPYLKKEGYIFVTIPKLWLLENTNEKEFPK</sequence>
<dbReference type="GO" id="GO:0016810">
    <property type="term" value="F:hydrolase activity, acting on carbon-nitrogen (but not peptide) bonds"/>
    <property type="evidence" value="ECO:0007669"/>
    <property type="project" value="InterPro"/>
</dbReference>
<evidence type="ECO:0000313" key="5">
    <source>
        <dbReference type="Proteomes" id="UP000215224"/>
    </source>
</evidence>
<evidence type="ECO:0000313" key="4">
    <source>
        <dbReference type="EMBL" id="AST91699.1"/>
    </source>
</evidence>
<dbReference type="GO" id="GO:0046872">
    <property type="term" value="F:metal ion binding"/>
    <property type="evidence" value="ECO:0007669"/>
    <property type="project" value="UniProtKB-KW"/>
</dbReference>